<feature type="repeat" description="WD" evidence="6">
    <location>
        <begin position="203"/>
        <end position="245"/>
    </location>
</feature>
<evidence type="ECO:0000256" key="4">
    <source>
        <dbReference type="ARBA" id="ARBA00023273"/>
    </source>
</evidence>
<accession>A0A6F9DXH3</accession>
<evidence type="ECO:0000256" key="5">
    <source>
        <dbReference type="ARBA" id="ARBA00040994"/>
    </source>
</evidence>
<dbReference type="GO" id="GO:0031514">
    <property type="term" value="C:motile cilium"/>
    <property type="evidence" value="ECO:0007669"/>
    <property type="project" value="TreeGrafter"/>
</dbReference>
<dbReference type="InterPro" id="IPR050630">
    <property type="entry name" value="WD_repeat_EMAP"/>
</dbReference>
<comment type="subcellular location">
    <subcellularLocation>
        <location evidence="1">Cell projection</location>
        <location evidence="1">Cilium</location>
    </subcellularLocation>
</comment>
<evidence type="ECO:0000256" key="2">
    <source>
        <dbReference type="ARBA" id="ARBA00022574"/>
    </source>
</evidence>
<dbReference type="Pfam" id="PF00400">
    <property type="entry name" value="WD40"/>
    <property type="match status" value="2"/>
</dbReference>
<protein>
    <recommendedName>
        <fullName evidence="5">Cilia- and flagella-associated protein 251</fullName>
    </recommendedName>
</protein>
<proteinExistence type="evidence at transcript level"/>
<keyword evidence="3" id="KW-0677">Repeat</keyword>
<dbReference type="SMART" id="SM00320">
    <property type="entry name" value="WD40"/>
    <property type="match status" value="3"/>
</dbReference>
<evidence type="ECO:0000256" key="1">
    <source>
        <dbReference type="ARBA" id="ARBA00004138"/>
    </source>
</evidence>
<reference evidence="7" key="1">
    <citation type="submission" date="2020-04" db="EMBL/GenBank/DDBJ databases">
        <authorList>
            <person name="Neveu A P."/>
        </authorList>
    </citation>
    <scope>NUCLEOTIDE SEQUENCE</scope>
    <source>
        <tissue evidence="7">Whole embryo</tissue>
    </source>
</reference>
<dbReference type="PROSITE" id="PS50082">
    <property type="entry name" value="WD_REPEATS_2"/>
    <property type="match status" value="1"/>
</dbReference>
<dbReference type="AlphaFoldDB" id="A0A6F9DXH3"/>
<organism evidence="7">
    <name type="scientific">Phallusia mammillata</name>
    <dbReference type="NCBI Taxonomy" id="59560"/>
    <lineage>
        <taxon>Eukaryota</taxon>
        <taxon>Metazoa</taxon>
        <taxon>Chordata</taxon>
        <taxon>Tunicata</taxon>
        <taxon>Ascidiacea</taxon>
        <taxon>Phlebobranchia</taxon>
        <taxon>Ascidiidae</taxon>
        <taxon>Phallusia</taxon>
    </lineage>
</organism>
<dbReference type="PANTHER" id="PTHR13720:SF13">
    <property type="entry name" value="CILIA- AND FLAGELLA-ASSOCIATED PROTEIN 251"/>
    <property type="match status" value="1"/>
</dbReference>
<dbReference type="InterPro" id="IPR036322">
    <property type="entry name" value="WD40_repeat_dom_sf"/>
</dbReference>
<dbReference type="Gene3D" id="2.130.10.10">
    <property type="entry name" value="YVTN repeat-like/Quinoprotein amine dehydrogenase"/>
    <property type="match status" value="1"/>
</dbReference>
<dbReference type="EMBL" id="LR791861">
    <property type="protein sequence ID" value="CAB3267723.1"/>
    <property type="molecule type" value="mRNA"/>
</dbReference>
<gene>
    <name evidence="7" type="primary">Wdr66</name>
</gene>
<keyword evidence="2 6" id="KW-0853">WD repeat</keyword>
<dbReference type="PANTHER" id="PTHR13720">
    <property type="entry name" value="WD-40 REPEAT PROTEIN"/>
    <property type="match status" value="1"/>
</dbReference>
<sequence>MSLKDEVQFHYARKSVTHCKFSHDSKYFATADAECTTSVFVYSGESGWVYLGRYRAHYEPILDMVFGVDLDSNQQRLLTLGKDRVLVEYDLALSTTDDLKLLQYSRIEQSATPLCMDWYPNITKENFLVVSNNEYKMKLLNTTTKMCRKTFLGPTFGSPVKRISVVPALDPSASCYLMAYATENKVGLQLLPLDGNPHRSISLTAHPQGVSQIACSHDGNHIFTCGGNDASIHMWSINAKAMMAVEALGGSGLEPFYGLIEGGKEGEMFAELENYFYYAQLQSQGMVTTEERNVSNKVQLDQVPALMRALGFYPSEQQIEDIINEVKFSRFVETGEHVLEIDLADFIKLYINHRPAFGLLHSEIQKAFNLLCKGTDSQNEMDLQYLTEILQKRGKTFS</sequence>
<dbReference type="InterPro" id="IPR015943">
    <property type="entry name" value="WD40/YVTN_repeat-like_dom_sf"/>
</dbReference>
<dbReference type="InterPro" id="IPR001680">
    <property type="entry name" value="WD40_rpt"/>
</dbReference>
<evidence type="ECO:0000256" key="6">
    <source>
        <dbReference type="PROSITE-ProRule" id="PRU00221"/>
    </source>
</evidence>
<evidence type="ECO:0000313" key="7">
    <source>
        <dbReference type="EMBL" id="CAB3267723.1"/>
    </source>
</evidence>
<keyword evidence="4" id="KW-0966">Cell projection</keyword>
<dbReference type="Gene3D" id="1.10.238.10">
    <property type="entry name" value="EF-hand"/>
    <property type="match status" value="1"/>
</dbReference>
<name>A0A6F9DXH3_9ASCI</name>
<dbReference type="SUPFAM" id="SSF50978">
    <property type="entry name" value="WD40 repeat-like"/>
    <property type="match status" value="1"/>
</dbReference>
<evidence type="ECO:0000256" key="3">
    <source>
        <dbReference type="ARBA" id="ARBA00022737"/>
    </source>
</evidence>